<feature type="domain" description="Wax synthase" evidence="9">
    <location>
        <begin position="267"/>
        <end position="334"/>
    </location>
</feature>
<dbReference type="OrthoDB" id="1077582at2759"/>
<dbReference type="GO" id="GO:0006629">
    <property type="term" value="P:lipid metabolic process"/>
    <property type="evidence" value="ECO:0007669"/>
    <property type="project" value="InterPro"/>
</dbReference>
<keyword evidence="11" id="KW-1185">Reference proteome</keyword>
<evidence type="ECO:0000256" key="5">
    <source>
        <dbReference type="ARBA" id="ARBA00022692"/>
    </source>
</evidence>
<evidence type="ECO:0000313" key="11">
    <source>
        <dbReference type="Proteomes" id="UP000053989"/>
    </source>
</evidence>
<comment type="subcellular location">
    <subcellularLocation>
        <location evidence="1">Membrane</location>
        <topology evidence="1">Multi-pass membrane protein</topology>
    </subcellularLocation>
</comment>
<dbReference type="EMBL" id="KN822265">
    <property type="protein sequence ID" value="KIM51320.1"/>
    <property type="molecule type" value="Genomic_DNA"/>
</dbReference>
<evidence type="ECO:0000256" key="4">
    <source>
        <dbReference type="ARBA" id="ARBA00022679"/>
    </source>
</evidence>
<dbReference type="Proteomes" id="UP000053989">
    <property type="component" value="Unassembled WGS sequence"/>
</dbReference>
<dbReference type="InParanoid" id="A0A0C3CRT9"/>
<dbReference type="HOGENOM" id="CLU_034105_1_0_1"/>
<reference evidence="11" key="2">
    <citation type="submission" date="2015-01" db="EMBL/GenBank/DDBJ databases">
        <title>Evolutionary Origins and Diversification of the Mycorrhizal Mutualists.</title>
        <authorList>
            <consortium name="DOE Joint Genome Institute"/>
            <consortium name="Mycorrhizal Genomics Consortium"/>
            <person name="Kohler A."/>
            <person name="Kuo A."/>
            <person name="Nagy L.G."/>
            <person name="Floudas D."/>
            <person name="Copeland A."/>
            <person name="Barry K.W."/>
            <person name="Cichocki N."/>
            <person name="Veneault-Fourrey C."/>
            <person name="LaButti K."/>
            <person name="Lindquist E.A."/>
            <person name="Lipzen A."/>
            <person name="Lundell T."/>
            <person name="Morin E."/>
            <person name="Murat C."/>
            <person name="Riley R."/>
            <person name="Ohm R."/>
            <person name="Sun H."/>
            <person name="Tunlid A."/>
            <person name="Henrissat B."/>
            <person name="Grigoriev I.V."/>
            <person name="Hibbett D.S."/>
            <person name="Martin F."/>
        </authorList>
    </citation>
    <scope>NUCLEOTIDE SEQUENCE [LARGE SCALE GENOMIC DNA]</scope>
    <source>
        <strain evidence="11">Foug A</strain>
    </source>
</reference>
<evidence type="ECO:0000256" key="2">
    <source>
        <dbReference type="ARBA" id="ARBA00005179"/>
    </source>
</evidence>
<dbReference type="Pfam" id="PF13813">
    <property type="entry name" value="MBOAT_2"/>
    <property type="match status" value="1"/>
</dbReference>
<feature type="transmembrane region" description="Helical" evidence="8">
    <location>
        <begin position="340"/>
        <end position="357"/>
    </location>
</feature>
<evidence type="ECO:0000256" key="6">
    <source>
        <dbReference type="ARBA" id="ARBA00022989"/>
    </source>
</evidence>
<dbReference type="STRING" id="1036808.A0A0C3CRT9"/>
<evidence type="ECO:0000259" key="9">
    <source>
        <dbReference type="Pfam" id="PF13813"/>
    </source>
</evidence>
<feature type="transmembrane region" description="Helical" evidence="8">
    <location>
        <begin position="86"/>
        <end position="108"/>
    </location>
</feature>
<dbReference type="PANTHER" id="PTHR31595:SF57">
    <property type="entry name" value="OS04G0481900 PROTEIN"/>
    <property type="match status" value="1"/>
</dbReference>
<sequence length="416" mass="47899">MIMESWSVIKDRIVAPGYWHQQRVDVSWYNFDAVFMPVVLGYYVMAVLVQLPRTKLYRLALLPVVLWLAVRAGMTWDFSWRRSEYAYLNQGLAVAMFAISMRVITWTFTAERYVRYFNTGNQDGNISKSKAEASLPPSDDVRSAMWNAFDLCYNLRGVGWNWSRGLYIAHPLFKTESRLTFVMLSFVRFCLYACALGALDLSVRAAAPEGSDGWSIFDPSLPPLRRYLRSSIITAESGIAGWMVMETIYQFHAFAFTILFQQHPSQWPPLFDQPCCATSLARFWARCWHQIFREWFVAIGSGPLQPFLGPYAPIGAFLLSGIFHEIGIRGMDRGGDIFRVVGYFFMNGVGVLLERLFKRLTGRRVGGVIGFLWMWIWQILWGSLLMDVWAQKGLIARSEFFFVSYNPAMLIMNMFL</sequence>
<evidence type="ECO:0000313" key="10">
    <source>
        <dbReference type="EMBL" id="KIM51320.1"/>
    </source>
</evidence>
<dbReference type="GO" id="GO:0016020">
    <property type="term" value="C:membrane"/>
    <property type="evidence" value="ECO:0007669"/>
    <property type="project" value="UniProtKB-SubCell"/>
</dbReference>
<evidence type="ECO:0000256" key="3">
    <source>
        <dbReference type="ARBA" id="ARBA00007282"/>
    </source>
</evidence>
<evidence type="ECO:0000256" key="8">
    <source>
        <dbReference type="SAM" id="Phobius"/>
    </source>
</evidence>
<feature type="transmembrane region" description="Helical" evidence="8">
    <location>
        <begin position="56"/>
        <end position="74"/>
    </location>
</feature>
<reference evidence="10 11" key="1">
    <citation type="submission" date="2014-04" db="EMBL/GenBank/DDBJ databases">
        <authorList>
            <consortium name="DOE Joint Genome Institute"/>
            <person name="Kuo A."/>
            <person name="Kohler A."/>
            <person name="Nagy L.G."/>
            <person name="Floudas D."/>
            <person name="Copeland A."/>
            <person name="Barry K.W."/>
            <person name="Cichocki N."/>
            <person name="Veneault-Fourrey C."/>
            <person name="LaButti K."/>
            <person name="Lindquist E.A."/>
            <person name="Lipzen A."/>
            <person name="Lundell T."/>
            <person name="Morin E."/>
            <person name="Murat C."/>
            <person name="Sun H."/>
            <person name="Tunlid A."/>
            <person name="Henrissat B."/>
            <person name="Grigoriev I.V."/>
            <person name="Hibbett D.S."/>
            <person name="Martin F."/>
            <person name="Nordberg H.P."/>
            <person name="Cantor M.N."/>
            <person name="Hua S.X."/>
        </authorList>
    </citation>
    <scope>NUCLEOTIDE SEQUENCE [LARGE SCALE GENOMIC DNA]</scope>
    <source>
        <strain evidence="10 11">Foug A</strain>
    </source>
</reference>
<comment type="similarity">
    <text evidence="3">Belongs to the wax synthase family.</text>
</comment>
<accession>A0A0C3CRT9</accession>
<dbReference type="InterPro" id="IPR044851">
    <property type="entry name" value="Wax_synthase"/>
</dbReference>
<proteinExistence type="inferred from homology"/>
<comment type="pathway">
    <text evidence="2">Secondary metabolite biosynthesis.</text>
</comment>
<organism evidence="10 11">
    <name type="scientific">Scleroderma citrinum Foug A</name>
    <dbReference type="NCBI Taxonomy" id="1036808"/>
    <lineage>
        <taxon>Eukaryota</taxon>
        <taxon>Fungi</taxon>
        <taxon>Dikarya</taxon>
        <taxon>Basidiomycota</taxon>
        <taxon>Agaricomycotina</taxon>
        <taxon>Agaricomycetes</taxon>
        <taxon>Agaricomycetidae</taxon>
        <taxon>Boletales</taxon>
        <taxon>Sclerodermatineae</taxon>
        <taxon>Sclerodermataceae</taxon>
        <taxon>Scleroderma</taxon>
    </lineage>
</organism>
<name>A0A0C3CRT9_9AGAM</name>
<dbReference type="AlphaFoldDB" id="A0A0C3CRT9"/>
<evidence type="ECO:0000256" key="7">
    <source>
        <dbReference type="ARBA" id="ARBA00023136"/>
    </source>
</evidence>
<dbReference type="PANTHER" id="PTHR31595">
    <property type="entry name" value="LONG-CHAIN-ALCOHOL O-FATTY-ACYLTRANSFERASE 3-RELATED"/>
    <property type="match status" value="1"/>
</dbReference>
<gene>
    <name evidence="10" type="ORF">SCLCIDRAFT_653117</name>
</gene>
<keyword evidence="5 8" id="KW-0812">Transmembrane</keyword>
<evidence type="ECO:0000256" key="1">
    <source>
        <dbReference type="ARBA" id="ARBA00004141"/>
    </source>
</evidence>
<feature type="transmembrane region" description="Helical" evidence="8">
    <location>
        <begin position="28"/>
        <end position="49"/>
    </location>
</feature>
<protein>
    <recommendedName>
        <fullName evidence="9">Wax synthase domain-containing protein</fullName>
    </recommendedName>
</protein>
<keyword evidence="4" id="KW-0808">Transferase</keyword>
<keyword evidence="7 8" id="KW-0472">Membrane</keyword>
<feature type="transmembrane region" description="Helical" evidence="8">
    <location>
        <begin position="369"/>
        <end position="390"/>
    </location>
</feature>
<dbReference type="InterPro" id="IPR032805">
    <property type="entry name" value="Wax_synthase_dom"/>
</dbReference>
<dbReference type="GO" id="GO:0008374">
    <property type="term" value="F:O-acyltransferase activity"/>
    <property type="evidence" value="ECO:0007669"/>
    <property type="project" value="InterPro"/>
</dbReference>
<keyword evidence="6 8" id="KW-1133">Transmembrane helix</keyword>